<dbReference type="Pfam" id="PF20329">
    <property type="entry name" value="DUF6624"/>
    <property type="match status" value="1"/>
</dbReference>
<organism evidence="1 2">
    <name type="scientific">Flavobacterium cupriresistens</name>
    <dbReference type="NCBI Taxonomy" id="2893885"/>
    <lineage>
        <taxon>Bacteria</taxon>
        <taxon>Pseudomonadati</taxon>
        <taxon>Bacteroidota</taxon>
        <taxon>Flavobacteriia</taxon>
        <taxon>Flavobacteriales</taxon>
        <taxon>Flavobacteriaceae</taxon>
        <taxon>Flavobacterium</taxon>
    </lineage>
</organism>
<gene>
    <name evidence="1" type="ORF">SGQ83_00575</name>
</gene>
<accession>A0ABU4RBD2</accession>
<dbReference type="EMBL" id="JAWXVI010000001">
    <property type="protein sequence ID" value="MDX6187831.1"/>
    <property type="molecule type" value="Genomic_DNA"/>
</dbReference>
<reference evidence="1 2" key="1">
    <citation type="submission" date="2023-11" db="EMBL/GenBank/DDBJ databases">
        <title>Unpublished Manusciprt.</title>
        <authorList>
            <person name="Saticioglu I.B."/>
            <person name="Ay H."/>
            <person name="Ajmi N."/>
            <person name="Altun S."/>
            <person name="Duman M."/>
        </authorList>
    </citation>
    <scope>NUCLEOTIDE SEQUENCE [LARGE SCALE GENOMIC DNA]</scope>
    <source>
        <strain evidence="1 2">Fl-318</strain>
    </source>
</reference>
<name>A0ABU4RBD2_9FLAO</name>
<protein>
    <submittedName>
        <fullName evidence="1">DUF6624 domain-containing protein</fullName>
    </submittedName>
</protein>
<proteinExistence type="predicted"/>
<evidence type="ECO:0000313" key="1">
    <source>
        <dbReference type="EMBL" id="MDX6187831.1"/>
    </source>
</evidence>
<keyword evidence="2" id="KW-1185">Reference proteome</keyword>
<dbReference type="PROSITE" id="PS51257">
    <property type="entry name" value="PROKAR_LIPOPROTEIN"/>
    <property type="match status" value="1"/>
</dbReference>
<dbReference type="InterPro" id="IPR046732">
    <property type="entry name" value="DUF6624"/>
</dbReference>
<comment type="caution">
    <text evidence="1">The sequence shown here is derived from an EMBL/GenBank/DDBJ whole genome shotgun (WGS) entry which is preliminary data.</text>
</comment>
<sequence>MKNIFTIIYFVFTFLLFTSCKTSRPYTEDMKIELKRMFDKDQELLTFDEKRYNDKKYMDSMNVEGEKVIRKNCEVAKKYFKKYSFPGLKENGKEAAMNFWLIVQHSDHDVVFQEKVLKAMKKEYKNKNISPRNYAYLYDRVAKNKGDKQLYATQIDWSSGKPLPLPLKYPEKVEELRKEKGLEPLKEYLDSFLNK</sequence>
<evidence type="ECO:0000313" key="2">
    <source>
        <dbReference type="Proteomes" id="UP001273350"/>
    </source>
</evidence>
<dbReference type="Proteomes" id="UP001273350">
    <property type="component" value="Unassembled WGS sequence"/>
</dbReference>